<keyword evidence="2" id="KW-0201">Cytochrome c-type biogenesis</keyword>
<evidence type="ECO:0000256" key="4">
    <source>
        <dbReference type="ARBA" id="ARBA00023284"/>
    </source>
</evidence>
<keyword evidence="4" id="KW-0676">Redox-active center</keyword>
<dbReference type="InterPro" id="IPR050553">
    <property type="entry name" value="Thioredoxin_ResA/DsbE_sf"/>
</dbReference>
<accession>J9H2U1</accession>
<organism evidence="6">
    <name type="scientific">gut metagenome</name>
    <dbReference type="NCBI Taxonomy" id="749906"/>
    <lineage>
        <taxon>unclassified sequences</taxon>
        <taxon>metagenomes</taxon>
        <taxon>organismal metagenomes</taxon>
    </lineage>
</organism>
<dbReference type="InterPro" id="IPR013740">
    <property type="entry name" value="Redoxin"/>
</dbReference>
<dbReference type="GO" id="GO:0030313">
    <property type="term" value="C:cell envelope"/>
    <property type="evidence" value="ECO:0007669"/>
    <property type="project" value="UniProtKB-SubCell"/>
</dbReference>
<comment type="caution">
    <text evidence="6">The sequence shown here is derived from an EMBL/GenBank/DDBJ whole genome shotgun (WGS) entry which is preliminary data.</text>
</comment>
<dbReference type="PANTHER" id="PTHR42852:SF6">
    <property type="entry name" value="THIOL:DISULFIDE INTERCHANGE PROTEIN DSBE"/>
    <property type="match status" value="1"/>
</dbReference>
<dbReference type="InterPro" id="IPR036249">
    <property type="entry name" value="Thioredoxin-like_sf"/>
</dbReference>
<protein>
    <submittedName>
        <fullName evidence="6">Alkyl hydroperoxide reductase/ Thiol specific antioxidant/ Mal allergen</fullName>
    </submittedName>
</protein>
<dbReference type="AlphaFoldDB" id="J9H2U1"/>
<dbReference type="GO" id="GO:0017004">
    <property type="term" value="P:cytochrome complex assembly"/>
    <property type="evidence" value="ECO:0007669"/>
    <property type="project" value="UniProtKB-KW"/>
</dbReference>
<dbReference type="PANTHER" id="PTHR42852">
    <property type="entry name" value="THIOL:DISULFIDE INTERCHANGE PROTEIN DSBE"/>
    <property type="match status" value="1"/>
</dbReference>
<evidence type="ECO:0000256" key="2">
    <source>
        <dbReference type="ARBA" id="ARBA00022748"/>
    </source>
</evidence>
<evidence type="ECO:0000313" key="6">
    <source>
        <dbReference type="EMBL" id="EJX07885.1"/>
    </source>
</evidence>
<dbReference type="PROSITE" id="PS51352">
    <property type="entry name" value="THIOREDOXIN_2"/>
    <property type="match status" value="1"/>
</dbReference>
<dbReference type="Pfam" id="PF08534">
    <property type="entry name" value="Redoxin"/>
    <property type="match status" value="1"/>
</dbReference>
<dbReference type="CDD" id="cd02966">
    <property type="entry name" value="TlpA_like_family"/>
    <property type="match status" value="1"/>
</dbReference>
<evidence type="ECO:0000256" key="3">
    <source>
        <dbReference type="ARBA" id="ARBA00023157"/>
    </source>
</evidence>
<keyword evidence="3" id="KW-1015">Disulfide bond</keyword>
<dbReference type="EMBL" id="AMCI01000773">
    <property type="protein sequence ID" value="EJX07885.1"/>
    <property type="molecule type" value="Genomic_DNA"/>
</dbReference>
<gene>
    <name evidence="6" type="ORF">EVA_04017</name>
</gene>
<evidence type="ECO:0000259" key="5">
    <source>
        <dbReference type="PROSITE" id="PS51352"/>
    </source>
</evidence>
<dbReference type="Gene3D" id="3.40.30.10">
    <property type="entry name" value="Glutaredoxin"/>
    <property type="match status" value="1"/>
</dbReference>
<name>J9H2U1_9ZZZZ</name>
<dbReference type="InterPro" id="IPR013766">
    <property type="entry name" value="Thioredoxin_domain"/>
</dbReference>
<dbReference type="SUPFAM" id="SSF52833">
    <property type="entry name" value="Thioredoxin-like"/>
    <property type="match status" value="1"/>
</dbReference>
<comment type="subcellular location">
    <subcellularLocation>
        <location evidence="1">Cell envelope</location>
    </subcellularLocation>
</comment>
<evidence type="ECO:0000256" key="1">
    <source>
        <dbReference type="ARBA" id="ARBA00004196"/>
    </source>
</evidence>
<dbReference type="GO" id="GO:0016491">
    <property type="term" value="F:oxidoreductase activity"/>
    <property type="evidence" value="ECO:0007669"/>
    <property type="project" value="InterPro"/>
</dbReference>
<sequence length="109" mass="13066">MWATYCGPCKGELPYLEKIQEKLHKKEIVFVSIATDYDKKAWIQFLNQHQLKGIQLVMDRKWISFMHRYQVVTIPRYILLDREGKVIHPDMPRPSNPDFFKILKYLKGI</sequence>
<reference evidence="6" key="1">
    <citation type="journal article" date="2012" name="PLoS ONE">
        <title>Gene sets for utilization of primary and secondary nutrition supplies in the distal gut of endangered iberian lynx.</title>
        <authorList>
            <person name="Alcaide M."/>
            <person name="Messina E."/>
            <person name="Richter M."/>
            <person name="Bargiela R."/>
            <person name="Peplies J."/>
            <person name="Huws S.A."/>
            <person name="Newbold C.J."/>
            <person name="Golyshin P.N."/>
            <person name="Simon M.A."/>
            <person name="Lopez G."/>
            <person name="Yakimov M.M."/>
            <person name="Ferrer M."/>
        </authorList>
    </citation>
    <scope>NUCLEOTIDE SEQUENCE</scope>
</reference>
<proteinExistence type="predicted"/>
<feature type="domain" description="Thioredoxin" evidence="5">
    <location>
        <begin position="1"/>
        <end position="109"/>
    </location>
</feature>